<dbReference type="Gene3D" id="3.40.190.10">
    <property type="entry name" value="Periplasmic binding protein-like II"/>
    <property type="match status" value="1"/>
</dbReference>
<dbReference type="Pfam" id="PF03401">
    <property type="entry name" value="TctC"/>
    <property type="match status" value="1"/>
</dbReference>
<dbReference type="PANTHER" id="PTHR42928">
    <property type="entry name" value="TRICARBOXYLATE-BINDING PROTEIN"/>
    <property type="match status" value="1"/>
</dbReference>
<reference evidence="3 4" key="1">
    <citation type="submission" date="2017-04" db="EMBL/GenBank/DDBJ databases">
        <authorList>
            <person name="Afonso C.L."/>
            <person name="Miller P.J."/>
            <person name="Scott M.A."/>
            <person name="Spackman E."/>
            <person name="Goraichik I."/>
            <person name="Dimitrov K.M."/>
            <person name="Suarez D.L."/>
            <person name="Swayne D.E."/>
        </authorList>
    </citation>
    <scope>NUCLEOTIDE SEQUENCE [LARGE SCALE GENOMIC DNA]</scope>
    <source>
        <strain evidence="3 4">VK13</strain>
    </source>
</reference>
<dbReference type="Proteomes" id="UP000192708">
    <property type="component" value="Unassembled WGS sequence"/>
</dbReference>
<name>A0A1W1YZJ6_9BURK</name>
<proteinExistence type="inferred from homology"/>
<dbReference type="Gene3D" id="3.40.190.150">
    <property type="entry name" value="Bordetella uptake gene, domain 1"/>
    <property type="match status" value="1"/>
</dbReference>
<evidence type="ECO:0000313" key="4">
    <source>
        <dbReference type="Proteomes" id="UP000192708"/>
    </source>
</evidence>
<dbReference type="STRING" id="1938817.SAMN06296008_10443"/>
<feature type="chain" id="PRO_5013320545" evidence="2">
    <location>
        <begin position="21"/>
        <end position="322"/>
    </location>
</feature>
<evidence type="ECO:0000313" key="3">
    <source>
        <dbReference type="EMBL" id="SMC41620.1"/>
    </source>
</evidence>
<feature type="signal peptide" evidence="2">
    <location>
        <begin position="1"/>
        <end position="20"/>
    </location>
</feature>
<dbReference type="InterPro" id="IPR005064">
    <property type="entry name" value="BUG"/>
</dbReference>
<dbReference type="PANTHER" id="PTHR42928:SF5">
    <property type="entry name" value="BLR1237 PROTEIN"/>
    <property type="match status" value="1"/>
</dbReference>
<accession>A0A1W1YZJ6</accession>
<dbReference type="CDD" id="cd07012">
    <property type="entry name" value="PBP2_Bug_TTT"/>
    <property type="match status" value="1"/>
</dbReference>
<evidence type="ECO:0000256" key="1">
    <source>
        <dbReference type="ARBA" id="ARBA00006987"/>
    </source>
</evidence>
<dbReference type="AlphaFoldDB" id="A0A1W1YZJ6"/>
<keyword evidence="3" id="KW-0675">Receptor</keyword>
<comment type="similarity">
    <text evidence="1">Belongs to the UPF0065 (bug) family.</text>
</comment>
<evidence type="ECO:0000256" key="2">
    <source>
        <dbReference type="SAM" id="SignalP"/>
    </source>
</evidence>
<dbReference type="InterPro" id="IPR042100">
    <property type="entry name" value="Bug_dom1"/>
</dbReference>
<gene>
    <name evidence="3" type="ORF">SAMN06296008_10443</name>
</gene>
<protein>
    <submittedName>
        <fullName evidence="3">Tripartite-type tricarboxylate transporter, receptor component TctC</fullName>
    </submittedName>
</protein>
<dbReference type="SUPFAM" id="SSF53850">
    <property type="entry name" value="Periplasmic binding protein-like II"/>
    <property type="match status" value="1"/>
</dbReference>
<dbReference type="PIRSF" id="PIRSF017082">
    <property type="entry name" value="YflP"/>
    <property type="match status" value="1"/>
</dbReference>
<keyword evidence="2" id="KW-0732">Signal</keyword>
<dbReference type="EMBL" id="FWXJ01000004">
    <property type="protein sequence ID" value="SMC41620.1"/>
    <property type="molecule type" value="Genomic_DNA"/>
</dbReference>
<sequence>MIYKFILLLLLSNLSFNLFAQSNYPNRTIKVIVPYVAGGAADITARVICQKLSENLGQSIVVENYPGANGMIGTAMVAKAPPDGYTLVVAASGPIVIAPALYPQMTYDPVKDLAPVSNLTVFQYAVAVRQESPIKDMKDLINVAKNAPETISYGSTGIGGGGHLAGVRLEQVSGTKLIHVPYKGGAAIWTDFLGGQLSFTFEAVVTALPMIKSNKMRVFAVTSAKRATNLPNVPTLAELGFKDYDISQFQGMFAPAKTDPLIIQKLQTEIAKVIKNPEVIKRLVNDGGNELIGNTPEEFSAQIKSELAMYTKLIKENSIKAE</sequence>
<organism evidence="3 4">
    <name type="scientific">Polynucleobacter kasalickyi</name>
    <dbReference type="NCBI Taxonomy" id="1938817"/>
    <lineage>
        <taxon>Bacteria</taxon>
        <taxon>Pseudomonadati</taxon>
        <taxon>Pseudomonadota</taxon>
        <taxon>Betaproteobacteria</taxon>
        <taxon>Burkholderiales</taxon>
        <taxon>Burkholderiaceae</taxon>
        <taxon>Polynucleobacter</taxon>
    </lineage>
</organism>
<keyword evidence="4" id="KW-1185">Reference proteome</keyword>